<evidence type="ECO:0000256" key="5">
    <source>
        <dbReference type="SAM" id="MobiDB-lite"/>
    </source>
</evidence>
<reference evidence="7" key="1">
    <citation type="submission" date="2021-02" db="EMBL/GenBank/DDBJ databases">
        <authorList>
            <person name="Nowell W R."/>
        </authorList>
    </citation>
    <scope>NUCLEOTIDE SEQUENCE</scope>
</reference>
<evidence type="ECO:0000313" key="7">
    <source>
        <dbReference type="EMBL" id="CAF0734246.1"/>
    </source>
</evidence>
<dbReference type="GO" id="GO:0036064">
    <property type="term" value="C:ciliary basal body"/>
    <property type="evidence" value="ECO:0007669"/>
    <property type="project" value="TreeGrafter"/>
</dbReference>
<dbReference type="GO" id="GO:0007020">
    <property type="term" value="P:microtubule nucleation"/>
    <property type="evidence" value="ECO:0007669"/>
    <property type="project" value="TreeGrafter"/>
</dbReference>
<dbReference type="GO" id="GO:0000278">
    <property type="term" value="P:mitotic cell cycle"/>
    <property type="evidence" value="ECO:0007669"/>
    <property type="project" value="TreeGrafter"/>
</dbReference>
<evidence type="ECO:0000256" key="4">
    <source>
        <dbReference type="SAM" id="Coils"/>
    </source>
</evidence>
<dbReference type="SUPFAM" id="SSF50978">
    <property type="entry name" value="WD40 repeat-like"/>
    <property type="match status" value="1"/>
</dbReference>
<feature type="domain" description="WDR19 first beta-propeller" evidence="6">
    <location>
        <begin position="37"/>
        <end position="193"/>
    </location>
</feature>
<feature type="compositionally biased region" description="Polar residues" evidence="5">
    <location>
        <begin position="327"/>
        <end position="338"/>
    </location>
</feature>
<evidence type="ECO:0000259" key="6">
    <source>
        <dbReference type="Pfam" id="PF23389"/>
    </source>
</evidence>
<gene>
    <name evidence="7" type="ORF">JYZ213_LOCUS1442</name>
</gene>
<proteinExistence type="predicted"/>
<feature type="compositionally biased region" description="Polar residues" evidence="5">
    <location>
        <begin position="428"/>
        <end position="438"/>
    </location>
</feature>
<dbReference type="InterPro" id="IPR001680">
    <property type="entry name" value="WD40_rpt"/>
</dbReference>
<dbReference type="Proteomes" id="UP000663845">
    <property type="component" value="Unassembled WGS sequence"/>
</dbReference>
<accession>A0A813N688</accession>
<dbReference type="InterPro" id="IPR052818">
    <property type="entry name" value="NEDD1_Spindle_Assembly"/>
</dbReference>
<keyword evidence="2" id="KW-0677">Repeat</keyword>
<dbReference type="PROSITE" id="PS50082">
    <property type="entry name" value="WD_REPEATS_2"/>
    <property type="match status" value="1"/>
</dbReference>
<organism evidence="7 8">
    <name type="scientific">Adineta steineri</name>
    <dbReference type="NCBI Taxonomy" id="433720"/>
    <lineage>
        <taxon>Eukaryota</taxon>
        <taxon>Metazoa</taxon>
        <taxon>Spiralia</taxon>
        <taxon>Gnathifera</taxon>
        <taxon>Rotifera</taxon>
        <taxon>Eurotatoria</taxon>
        <taxon>Bdelloidea</taxon>
        <taxon>Adinetida</taxon>
        <taxon>Adinetidae</taxon>
        <taxon>Adineta</taxon>
    </lineage>
</organism>
<comment type="caution">
    <text evidence="7">The sequence shown here is derived from an EMBL/GenBank/DDBJ whole genome shotgun (WGS) entry which is preliminary data.</text>
</comment>
<evidence type="ECO:0000256" key="2">
    <source>
        <dbReference type="ARBA" id="ARBA00022737"/>
    </source>
</evidence>
<dbReference type="Pfam" id="PF23389">
    <property type="entry name" value="Beta-prop_WDR19_1st"/>
    <property type="match status" value="1"/>
</dbReference>
<keyword evidence="1 3" id="KW-0853">WD repeat</keyword>
<feature type="compositionally biased region" description="Polar residues" evidence="5">
    <location>
        <begin position="387"/>
        <end position="420"/>
    </location>
</feature>
<dbReference type="PANTHER" id="PTHR44414">
    <property type="entry name" value="PROTEIN NEDD1"/>
    <property type="match status" value="1"/>
</dbReference>
<dbReference type="GO" id="GO:0043015">
    <property type="term" value="F:gamma-tubulin binding"/>
    <property type="evidence" value="ECO:0007669"/>
    <property type="project" value="TreeGrafter"/>
</dbReference>
<dbReference type="PANTHER" id="PTHR44414:SF1">
    <property type="entry name" value="PROTEIN NEDD1"/>
    <property type="match status" value="1"/>
</dbReference>
<dbReference type="GO" id="GO:0005813">
    <property type="term" value="C:centrosome"/>
    <property type="evidence" value="ECO:0007669"/>
    <property type="project" value="TreeGrafter"/>
</dbReference>
<dbReference type="Pfam" id="PF00400">
    <property type="entry name" value="WD40"/>
    <property type="match status" value="2"/>
</dbReference>
<name>A0A813N688_9BILA</name>
<feature type="compositionally biased region" description="Polar residues" evidence="5">
    <location>
        <begin position="358"/>
        <end position="379"/>
    </location>
</feature>
<feature type="repeat" description="WD" evidence="3">
    <location>
        <begin position="164"/>
        <end position="198"/>
    </location>
</feature>
<dbReference type="AlphaFoldDB" id="A0A813N688"/>
<dbReference type="Gene3D" id="2.130.10.10">
    <property type="entry name" value="YVTN repeat-like/Quinoprotein amine dehydrogenase"/>
    <property type="match status" value="2"/>
</dbReference>
<evidence type="ECO:0000256" key="1">
    <source>
        <dbReference type="ARBA" id="ARBA00022574"/>
    </source>
</evidence>
<dbReference type="GO" id="GO:0005814">
    <property type="term" value="C:centriole"/>
    <property type="evidence" value="ECO:0007669"/>
    <property type="project" value="TreeGrafter"/>
</dbReference>
<evidence type="ECO:0000256" key="3">
    <source>
        <dbReference type="PROSITE-ProRule" id="PRU00221"/>
    </source>
</evidence>
<dbReference type="InterPro" id="IPR057855">
    <property type="entry name" value="Beta-prop_WDR19_1st"/>
</dbReference>
<feature type="coiled-coil region" evidence="4">
    <location>
        <begin position="506"/>
        <end position="546"/>
    </location>
</feature>
<feature type="compositionally biased region" description="Low complexity" evidence="5">
    <location>
        <begin position="339"/>
        <end position="357"/>
    </location>
</feature>
<sequence>MLATCSTILQLWNSQDYSLINEFGHDHVPSTDIIKSVDWKKDNSNYLVFTYKQTGRVQLYDIQKNKSVELSTTKAQWCSFSTSGKYLGITNEDCQAQIWDVNSGRIAQTFNSVDQSPMESICWGNGDSYIACGTRKGNVFLYNQLTKQTFAAFTMKHGNKLGPISSIKWSPHKELIATTSNDGLLSLWNYRLKELIISIHSHKAPATDLAFSPHHDAFLVTAGMDGSLCCFDVVQQKILSTISIYAPLTSVDFHPNGSLVAVGTMGQSASVYDLRDPKTKLAHLVNSEHGNVYSVRFETAQSAPTTPTTTTPTPTPTSTLQRPTTLSQETNKGMSTFAQQTTRSRHTSSSSVQSTTTPVDNSSSTTTINRTFGTQPRTTQSRERTVSALSSATLSNKSNTPILTSNNSTTIDASSLSPRQQRNDRPEQTSNSGISNNDCMSFDDFAQLCGISSRAPIENGHNRTNVNSTETDESLKLMLDNRVNCLREDFKDDLNRTKLSMQMNFIVELERLRNDLMKQIESHSLNAQLIDEIERLRTENKRLRQLQPRL</sequence>
<dbReference type="GO" id="GO:0000922">
    <property type="term" value="C:spindle pole"/>
    <property type="evidence" value="ECO:0007669"/>
    <property type="project" value="TreeGrafter"/>
</dbReference>
<keyword evidence="4" id="KW-0175">Coiled coil</keyword>
<dbReference type="GO" id="GO:0005737">
    <property type="term" value="C:cytoplasm"/>
    <property type="evidence" value="ECO:0007669"/>
    <property type="project" value="TreeGrafter"/>
</dbReference>
<dbReference type="EMBL" id="CAJNOG010000006">
    <property type="protein sequence ID" value="CAF0734246.1"/>
    <property type="molecule type" value="Genomic_DNA"/>
</dbReference>
<dbReference type="SMART" id="SM00320">
    <property type="entry name" value="WD40"/>
    <property type="match status" value="6"/>
</dbReference>
<dbReference type="InterPro" id="IPR015943">
    <property type="entry name" value="WD40/YVTN_repeat-like_dom_sf"/>
</dbReference>
<evidence type="ECO:0000313" key="8">
    <source>
        <dbReference type="Proteomes" id="UP000663845"/>
    </source>
</evidence>
<protein>
    <recommendedName>
        <fullName evidence="6">WDR19 first beta-propeller domain-containing protein</fullName>
    </recommendedName>
</protein>
<feature type="compositionally biased region" description="Low complexity" evidence="5">
    <location>
        <begin position="299"/>
        <end position="326"/>
    </location>
</feature>
<dbReference type="InterPro" id="IPR036322">
    <property type="entry name" value="WD40_repeat_dom_sf"/>
</dbReference>
<feature type="region of interest" description="Disordered" evidence="5">
    <location>
        <begin position="299"/>
        <end position="438"/>
    </location>
</feature>